<dbReference type="GO" id="GO:0005765">
    <property type="term" value="C:lysosomal membrane"/>
    <property type="evidence" value="ECO:0007669"/>
    <property type="project" value="TreeGrafter"/>
</dbReference>
<evidence type="ECO:0000313" key="2">
    <source>
        <dbReference type="EMBL" id="EJK72600.1"/>
    </source>
</evidence>
<dbReference type="GO" id="GO:0035658">
    <property type="term" value="C:Mon1-Ccz1 complex"/>
    <property type="evidence" value="ECO:0007669"/>
    <property type="project" value="InterPro"/>
</dbReference>
<keyword evidence="3" id="KW-1185">Reference proteome</keyword>
<dbReference type="OMA" id="ERTSENH"/>
<dbReference type="OrthoDB" id="10582709at2759"/>
<dbReference type="EMBL" id="AGNL01005602">
    <property type="protein sequence ID" value="EJK72600.1"/>
    <property type="molecule type" value="Genomic_DNA"/>
</dbReference>
<reference evidence="2 3" key="1">
    <citation type="journal article" date="2012" name="Genome Biol.">
        <title>Genome and low-iron response of an oceanic diatom adapted to chronic iron limitation.</title>
        <authorList>
            <person name="Lommer M."/>
            <person name="Specht M."/>
            <person name="Roy A.S."/>
            <person name="Kraemer L."/>
            <person name="Andreson R."/>
            <person name="Gutowska M.A."/>
            <person name="Wolf J."/>
            <person name="Bergner S.V."/>
            <person name="Schilhabel M.B."/>
            <person name="Klostermeier U.C."/>
            <person name="Beiko R.G."/>
            <person name="Rosenstiel P."/>
            <person name="Hippler M."/>
            <person name="Laroche J."/>
        </authorList>
    </citation>
    <scope>NUCLEOTIDE SEQUENCE [LARGE SCALE GENOMIC DNA]</scope>
    <source>
        <strain evidence="2 3">CCMP1005</strain>
    </source>
</reference>
<accession>K0T4J9</accession>
<gene>
    <name evidence="2" type="ORF">THAOC_05853</name>
</gene>
<feature type="region of interest" description="Disordered" evidence="1">
    <location>
        <begin position="208"/>
        <end position="240"/>
    </location>
</feature>
<dbReference type="AlphaFoldDB" id="K0T4J9"/>
<proteinExistence type="predicted"/>
<sequence>MASLRSPLTIVARGSPAATWFDDQLHHFVALEAASNQGEDGSVTTGIVTLDSAAFGSNCSNDDSTLVSYQAYGIPKGDSQQTPVDSAGQSAFDAAKAQQKPKRLVPEISVSFPLPASLANEEAGAATASVAGSDVDGSTFSGGETRRIPILAKFSQKLTNGLRFLAMQYSSTLVRIATVEDANNEKASEQDKTPKTFIKRLSNPKLTMASKEEGERTSENHWTIDLSNNNAKPSASKPECLPSNLSDQEKDTAIVGGALEVTKGAHNFVKSQTYPHDLAACFWHEPRTRTLMVGSYKVHELGSESEPRSSVMEMKTMFLPSKVGESPKQFPSFLVGALRQIQESSNARAEPTNVFDHSESMSDIQDEKMVLPSEVSLLNFYGSVYCIELGSLGEGQGICLTKIDKEKGAIQVRQQIFDEIKGKDVESMDVTVGELDNLLAIFVKSDKMVFFLDVDDIFADTQLFPEPFACHQSGGDSDDGHQIHDLSFLPPHYCLDTSGNGSLYKVRLSMRILLDSIPPTACVVPLLLRREAASLKSVRVHIMNRFMALIREGDMTSLKNWLEILVDQYKDIDVALDFDKRQDEESAVLLSRSTLLELNQIDDQKLIAAQLRTPETTRRVLTQTELLHLILIPASMAAVKEGHNERLRFMSSLTNHYLVLLERKRL</sequence>
<name>K0T4J9_THAOC</name>
<evidence type="ECO:0000313" key="3">
    <source>
        <dbReference type="Proteomes" id="UP000266841"/>
    </source>
</evidence>
<dbReference type="GO" id="GO:0031902">
    <property type="term" value="C:late endosome membrane"/>
    <property type="evidence" value="ECO:0007669"/>
    <property type="project" value="TreeGrafter"/>
</dbReference>
<dbReference type="PANTHER" id="PTHR12897">
    <property type="entry name" value="COLON CANCER-ASSOCIATED PROTEIN MIC1"/>
    <property type="match status" value="1"/>
</dbReference>
<dbReference type="Proteomes" id="UP000266841">
    <property type="component" value="Unassembled WGS sequence"/>
</dbReference>
<feature type="compositionally biased region" description="Basic and acidic residues" evidence="1">
    <location>
        <begin position="210"/>
        <end position="219"/>
    </location>
</feature>
<feature type="non-terminal residue" evidence="2">
    <location>
        <position position="666"/>
    </location>
</feature>
<organism evidence="2 3">
    <name type="scientific">Thalassiosira oceanica</name>
    <name type="common">Marine diatom</name>
    <dbReference type="NCBI Taxonomy" id="159749"/>
    <lineage>
        <taxon>Eukaryota</taxon>
        <taxon>Sar</taxon>
        <taxon>Stramenopiles</taxon>
        <taxon>Ochrophyta</taxon>
        <taxon>Bacillariophyta</taxon>
        <taxon>Coscinodiscophyceae</taxon>
        <taxon>Thalassiosirophycidae</taxon>
        <taxon>Thalassiosirales</taxon>
        <taxon>Thalassiosiraceae</taxon>
        <taxon>Thalassiosira</taxon>
    </lineage>
</organism>
<dbReference type="InterPro" id="IPR040371">
    <property type="entry name" value="RMC1"/>
</dbReference>
<protein>
    <submittedName>
        <fullName evidence="2">Uncharacterized protein</fullName>
    </submittedName>
</protein>
<evidence type="ECO:0000256" key="1">
    <source>
        <dbReference type="SAM" id="MobiDB-lite"/>
    </source>
</evidence>
<dbReference type="PANTHER" id="PTHR12897:SF4">
    <property type="entry name" value="REGULATOR OF MON1-CCZ1 COMPLEX"/>
    <property type="match status" value="1"/>
</dbReference>
<dbReference type="GO" id="GO:0010506">
    <property type="term" value="P:regulation of autophagy"/>
    <property type="evidence" value="ECO:0007669"/>
    <property type="project" value="InterPro"/>
</dbReference>
<dbReference type="eggNOG" id="ENOG502TNCD">
    <property type="taxonomic scope" value="Eukaryota"/>
</dbReference>
<comment type="caution">
    <text evidence="2">The sequence shown here is derived from an EMBL/GenBank/DDBJ whole genome shotgun (WGS) entry which is preliminary data.</text>
</comment>